<protein>
    <submittedName>
        <fullName evidence="1">Lysine biosynthesis protein LysW</fullName>
    </submittedName>
</protein>
<dbReference type="InterPro" id="IPR005906">
    <property type="entry name" value="LysW"/>
</dbReference>
<gene>
    <name evidence="1" type="ORF">G0Y27_12115</name>
</gene>
<evidence type="ECO:0000313" key="1">
    <source>
        <dbReference type="EMBL" id="NGJ33811.1"/>
    </source>
</evidence>
<comment type="caution">
    <text evidence="1">The sequence shown here is derived from an EMBL/GenBank/DDBJ whole genome shotgun (WGS) entry which is preliminary data.</text>
</comment>
<name>A0A6G4Q5I0_STAAU</name>
<proteinExistence type="predicted"/>
<dbReference type="CDD" id="cd13946">
    <property type="entry name" value="LysW"/>
    <property type="match status" value="1"/>
</dbReference>
<sequence length="56" mass="6365">MELKCLTCNSEINLGEGLIEGEIVECDSFGQEHELVKDGNFFKLEFAPEIEEDWGE</sequence>
<dbReference type="AlphaFoldDB" id="A0A6G4Q5I0"/>
<dbReference type="PANTHER" id="PTHR40393">
    <property type="entry name" value="LYSINE BIOSYNTHESIS PROTEIN-RELATED-RELATED"/>
    <property type="match status" value="1"/>
</dbReference>
<dbReference type="PANTHER" id="PTHR40393:SF1">
    <property type="entry name" value="LYSINE BIOSYNTHESIS PROTEIN-RELATED"/>
    <property type="match status" value="1"/>
</dbReference>
<dbReference type="Pfam" id="PF21344">
    <property type="entry name" value="Zn_ribbon_LysW"/>
    <property type="match status" value="1"/>
</dbReference>
<reference evidence="1" key="1">
    <citation type="submission" date="2020-02" db="EMBL/GenBank/DDBJ databases">
        <title>Novel Insights Into The Classification of Staphylococcal Beta-Lactamases In Relation To The Cefazolin Inoculum Effect.</title>
        <authorList>
            <person name="Carvajal L.P."/>
            <person name="Rincon S."/>
            <person name="Echeverri A."/>
            <person name="Porras J."/>
            <person name="Rios R."/>
            <person name="Ordonez K."/>
            <person name="Seas C."/>
            <person name="Gomez-Villegas S."/>
            <person name="Diaz L."/>
            <person name="Arias C.A."/>
            <person name="Reyes J."/>
        </authorList>
    </citation>
    <scope>NUCLEOTIDE SEQUENCE</scope>
    <source>
        <strain evidence="1">UG1090</strain>
    </source>
</reference>
<dbReference type="EMBL" id="JAAJID010000050">
    <property type="protein sequence ID" value="NGJ33811.1"/>
    <property type="molecule type" value="Genomic_DNA"/>
</dbReference>
<accession>A0A6G4Q5I0</accession>
<organism evidence="1">
    <name type="scientific">Staphylococcus aureus</name>
    <dbReference type="NCBI Taxonomy" id="1280"/>
    <lineage>
        <taxon>Bacteria</taxon>
        <taxon>Bacillati</taxon>
        <taxon>Bacillota</taxon>
        <taxon>Bacilli</taxon>
        <taxon>Bacillales</taxon>
        <taxon>Staphylococcaceae</taxon>
        <taxon>Staphylococcus</taxon>
    </lineage>
</organism>
<dbReference type="Gene3D" id="2.20.28.160">
    <property type="match status" value="1"/>
</dbReference>